<dbReference type="PANTHER" id="PTHR48104:SF30">
    <property type="entry name" value="METACASPASE-1"/>
    <property type="match status" value="1"/>
</dbReference>
<comment type="caution">
    <text evidence="6">The sequence shown here is derived from an EMBL/GenBank/DDBJ whole genome shotgun (WGS) entry which is preliminary data.</text>
</comment>
<gene>
    <name evidence="6" type="ORF">EDD18DRAFT_1327980</name>
</gene>
<dbReference type="GO" id="GO:0006915">
    <property type="term" value="P:apoptotic process"/>
    <property type="evidence" value="ECO:0007669"/>
    <property type="project" value="UniProtKB-KW"/>
</dbReference>
<dbReference type="InterPro" id="IPR029030">
    <property type="entry name" value="Caspase-like_dom_sf"/>
</dbReference>
<evidence type="ECO:0000313" key="6">
    <source>
        <dbReference type="EMBL" id="KAK0502202.1"/>
    </source>
</evidence>
<dbReference type="PANTHER" id="PTHR48104">
    <property type="entry name" value="METACASPASE-4"/>
    <property type="match status" value="1"/>
</dbReference>
<evidence type="ECO:0000259" key="5">
    <source>
        <dbReference type="Pfam" id="PF00656"/>
    </source>
</evidence>
<keyword evidence="2" id="KW-0053">Apoptosis</keyword>
<dbReference type="AlphaFoldDB" id="A0AA39QFX1"/>
<dbReference type="GO" id="GO:0006508">
    <property type="term" value="P:proteolysis"/>
    <property type="evidence" value="ECO:0007669"/>
    <property type="project" value="InterPro"/>
</dbReference>
<comment type="similarity">
    <text evidence="1">Belongs to the peptidase C14B family.</text>
</comment>
<keyword evidence="4" id="KW-0732">Signal</keyword>
<keyword evidence="3" id="KW-0788">Thiol protease</keyword>
<dbReference type="InterPro" id="IPR050452">
    <property type="entry name" value="Metacaspase"/>
</dbReference>
<sequence length="735" mass="80739">MYFASLSFIHMLLSWFSITISAVYGKIRLSISSLPYPTKIHGSISAAGESPSSDGSPKPALYSSCTDDPIVSPTTPSLSALVIGINKYLSDKVGDLSGAVADADDVSEFLQKSLGVPKERIKNLRNEQATRVAIETEITNLGNDTAIGKDDPIFIFYAGHGAEAHAPSGWLNTNEKIQMLLPYDFDPSGSGNSQEGQGVLDLRLKHLLNDLAEKMSDNITIIFDSCHSGSGTRTNESGSAYTVRGIELPETYTIAGDLLHGVEPNSRTCNVAKGFEKAASLSHVLLAACQKGQEAREGDGHGVFTEALLALLREKGFDKLTYEDVVFELRTLDKQDPQCEGAHKSRFLFHSKMTKTQHKPHHISASPDFPDLYILKAGKAIGITTDTEFAVFTDKTMTSPALGTVVAVETTDFTTTCKMAGVDKRPFPLSASGGYALQTRIGEGQDICLFIPDERLRDRFQQIFDGMQSQNVGKRGFHLVENRNNKPDLVITADGDVLHFEIMDALCRQHGLTRMPSPDVKISDSDTIHRFLRSSADFYWHLHRSSEQSALAKMVELECRKLRGTGDYNDELEEILEDEPYGNDLHDNDVIFVEADDEKAMYGYKITNTSKAPLYVSIFYFDVSDLSITAYYLPGSAQNNPDASLPPKDSLVIEYGMSGTVPHVYTLREGQNVDIGFLKLFVSTEALDLSGISPKVAFRHHPPGGQISGTEEQPMAHEVTDTGNLQRVILPTIRY</sequence>
<accession>A0AA39QFX1</accession>
<evidence type="ECO:0000256" key="4">
    <source>
        <dbReference type="SAM" id="SignalP"/>
    </source>
</evidence>
<evidence type="ECO:0000313" key="7">
    <source>
        <dbReference type="Proteomes" id="UP001175228"/>
    </source>
</evidence>
<reference evidence="6" key="1">
    <citation type="submission" date="2023-06" db="EMBL/GenBank/DDBJ databases">
        <authorList>
            <consortium name="Lawrence Berkeley National Laboratory"/>
            <person name="Ahrendt S."/>
            <person name="Sahu N."/>
            <person name="Indic B."/>
            <person name="Wong-Bajracharya J."/>
            <person name="Merenyi Z."/>
            <person name="Ke H.-M."/>
            <person name="Monk M."/>
            <person name="Kocsube S."/>
            <person name="Drula E."/>
            <person name="Lipzen A."/>
            <person name="Balint B."/>
            <person name="Henrissat B."/>
            <person name="Andreopoulos B."/>
            <person name="Martin F.M."/>
            <person name="Harder C.B."/>
            <person name="Rigling D."/>
            <person name="Ford K.L."/>
            <person name="Foster G.D."/>
            <person name="Pangilinan J."/>
            <person name="Papanicolaou A."/>
            <person name="Barry K."/>
            <person name="LaButti K."/>
            <person name="Viragh M."/>
            <person name="Koriabine M."/>
            <person name="Yan M."/>
            <person name="Riley R."/>
            <person name="Champramary S."/>
            <person name="Plett K.L."/>
            <person name="Tsai I.J."/>
            <person name="Slot J."/>
            <person name="Sipos G."/>
            <person name="Plett J."/>
            <person name="Nagy L.G."/>
            <person name="Grigoriev I.V."/>
        </authorList>
    </citation>
    <scope>NUCLEOTIDE SEQUENCE</scope>
    <source>
        <strain evidence="6">HWK02</strain>
    </source>
</reference>
<dbReference type="GO" id="GO:0004197">
    <property type="term" value="F:cysteine-type endopeptidase activity"/>
    <property type="evidence" value="ECO:0007669"/>
    <property type="project" value="InterPro"/>
</dbReference>
<dbReference type="Pfam" id="PF00656">
    <property type="entry name" value="Peptidase_C14"/>
    <property type="match status" value="1"/>
</dbReference>
<dbReference type="Proteomes" id="UP001175228">
    <property type="component" value="Unassembled WGS sequence"/>
</dbReference>
<evidence type="ECO:0000256" key="2">
    <source>
        <dbReference type="ARBA" id="ARBA00022703"/>
    </source>
</evidence>
<proteinExistence type="inferred from homology"/>
<dbReference type="EMBL" id="JAUEPU010000005">
    <property type="protein sequence ID" value="KAK0502202.1"/>
    <property type="molecule type" value="Genomic_DNA"/>
</dbReference>
<dbReference type="InterPro" id="IPR011600">
    <property type="entry name" value="Pept_C14_caspase"/>
</dbReference>
<name>A0AA39QFX1_9AGAR</name>
<evidence type="ECO:0000256" key="1">
    <source>
        <dbReference type="ARBA" id="ARBA00009005"/>
    </source>
</evidence>
<dbReference type="Gene3D" id="3.40.50.1460">
    <property type="match status" value="1"/>
</dbReference>
<keyword evidence="7" id="KW-1185">Reference proteome</keyword>
<organism evidence="6 7">
    <name type="scientific">Armillaria luteobubalina</name>
    <dbReference type="NCBI Taxonomy" id="153913"/>
    <lineage>
        <taxon>Eukaryota</taxon>
        <taxon>Fungi</taxon>
        <taxon>Dikarya</taxon>
        <taxon>Basidiomycota</taxon>
        <taxon>Agaricomycotina</taxon>
        <taxon>Agaricomycetes</taxon>
        <taxon>Agaricomycetidae</taxon>
        <taxon>Agaricales</taxon>
        <taxon>Marasmiineae</taxon>
        <taxon>Physalacriaceae</taxon>
        <taxon>Armillaria</taxon>
    </lineage>
</organism>
<feature type="domain" description="Peptidase C14 caspase" evidence="5">
    <location>
        <begin position="80"/>
        <end position="329"/>
    </location>
</feature>
<dbReference type="GO" id="GO:0005737">
    <property type="term" value="C:cytoplasm"/>
    <property type="evidence" value="ECO:0007669"/>
    <property type="project" value="TreeGrafter"/>
</dbReference>
<dbReference type="SUPFAM" id="SSF52129">
    <property type="entry name" value="Caspase-like"/>
    <property type="match status" value="1"/>
</dbReference>
<keyword evidence="3" id="KW-0645">Protease</keyword>
<feature type="signal peptide" evidence="4">
    <location>
        <begin position="1"/>
        <end position="25"/>
    </location>
</feature>
<evidence type="ECO:0000256" key="3">
    <source>
        <dbReference type="ARBA" id="ARBA00022807"/>
    </source>
</evidence>
<keyword evidence="3" id="KW-0378">Hydrolase</keyword>
<protein>
    <submittedName>
        <fullName evidence="6">Caspase domain-containing protein</fullName>
    </submittedName>
</protein>
<feature type="chain" id="PRO_5041366378" evidence="4">
    <location>
        <begin position="26"/>
        <end position="735"/>
    </location>
</feature>